<reference evidence="2" key="1">
    <citation type="submission" date="2016-10" db="EMBL/GenBank/DDBJ databases">
        <title>Uncovering the secondary metabolism of Penicillium species provides insights into the evolution of 6-MSA pathways.</title>
        <authorList>
            <person name="Nielsen J.C."/>
            <person name="Nielsen J."/>
        </authorList>
    </citation>
    <scope>NUCLEOTIDE SEQUENCE [LARGE SCALE GENOMIC DNA]</scope>
    <source>
        <strain evidence="2">IBT 13039</strain>
    </source>
</reference>
<keyword evidence="3" id="KW-1185">Reference proteome</keyword>
<name>A0A1V6Z9M2_PENNA</name>
<evidence type="ECO:0000313" key="2">
    <source>
        <dbReference type="EMBL" id="OQE96184.1"/>
    </source>
</evidence>
<organism evidence="2 3">
    <name type="scientific">Penicillium nalgiovense</name>
    <dbReference type="NCBI Taxonomy" id="60175"/>
    <lineage>
        <taxon>Eukaryota</taxon>
        <taxon>Fungi</taxon>
        <taxon>Dikarya</taxon>
        <taxon>Ascomycota</taxon>
        <taxon>Pezizomycotina</taxon>
        <taxon>Eurotiomycetes</taxon>
        <taxon>Eurotiomycetidae</taxon>
        <taxon>Eurotiales</taxon>
        <taxon>Aspergillaceae</taxon>
        <taxon>Penicillium</taxon>
    </lineage>
</organism>
<evidence type="ECO:0000313" key="1">
    <source>
        <dbReference type="EMBL" id="CAG7956170.1"/>
    </source>
</evidence>
<dbReference type="OrthoDB" id="42525at2759"/>
<proteinExistence type="predicted"/>
<dbReference type="Pfam" id="PF07081">
    <property type="entry name" value="DUF1349"/>
    <property type="match status" value="1"/>
</dbReference>
<evidence type="ECO:0008006" key="4">
    <source>
        <dbReference type="Google" id="ProtNLM"/>
    </source>
</evidence>
<dbReference type="Proteomes" id="UP000191691">
    <property type="component" value="Unassembled WGS sequence"/>
</dbReference>
<evidence type="ECO:0000313" key="3">
    <source>
        <dbReference type="Proteomes" id="UP000191691"/>
    </source>
</evidence>
<dbReference type="EMBL" id="MOOB01000001">
    <property type="protein sequence ID" value="OQE96184.1"/>
    <property type="molecule type" value="Genomic_DNA"/>
</dbReference>
<protein>
    <recommendedName>
        <fullName evidence="4">Beta-xylosidase C-terminal Concanavalin A-like domain-containing protein</fullName>
    </recommendedName>
</protein>
<accession>A0A1V6Z9M2</accession>
<dbReference type="Proteomes" id="UP001153461">
    <property type="component" value="Unassembled WGS sequence"/>
</dbReference>
<sequence length="222" mass="24590">MADGVVTEHTPSVILPLLPRIPHLTMSQSQFKFINSDAKVPGNGTLPPEFIVKAPASTDIWAKPPSTIHFSAPILYKSVPLKSFKRIRVAFNALWEKNYDQGGVILVLNTTDGGQKWVKSGIELTHGRPHLSVVAKDNWADWSMIPVPSGGGAATLELVKETDNSLWIYLVEGLQKSPIREVTWVFDEENVKDFWVGVYAARPSSEGKDFSVNFGHLIIDQE</sequence>
<dbReference type="STRING" id="60175.A0A1V6Z9M2"/>
<reference evidence="1" key="3">
    <citation type="submission" date="2021-07" db="EMBL/GenBank/DDBJ databases">
        <authorList>
            <person name="Branca A.L. A."/>
        </authorList>
    </citation>
    <scope>NUCLEOTIDE SEQUENCE</scope>
</reference>
<comment type="caution">
    <text evidence="2">The sequence shown here is derived from an EMBL/GenBank/DDBJ whole genome shotgun (WGS) entry which is preliminary data.</text>
</comment>
<reference evidence="3" key="2">
    <citation type="journal article" date="2017" name="Nat. Microbiol.">
        <title>Global analysis of biosynthetic gene clusters reveals vast potential of secondary metabolite production in Penicillium species.</title>
        <authorList>
            <person name="Nielsen J.C."/>
            <person name="Grijseels S."/>
            <person name="Prigent S."/>
            <person name="Ji B."/>
            <person name="Dainat J."/>
            <person name="Nielsen K.F."/>
            <person name="Frisvad J.C."/>
            <person name="Workman M."/>
            <person name="Nielsen J."/>
        </authorList>
    </citation>
    <scope>NUCLEOTIDE SEQUENCE [LARGE SCALE GENOMIC DNA]</scope>
    <source>
        <strain evidence="3">IBT 13039</strain>
    </source>
</reference>
<dbReference type="AlphaFoldDB" id="A0A1V6Z9M2"/>
<dbReference type="Gene3D" id="2.60.120.200">
    <property type="match status" value="1"/>
</dbReference>
<dbReference type="OMA" id="DVWSKPP"/>
<dbReference type="PANTHER" id="PTHR35332:SF2">
    <property type="entry name" value="REGULATION OF ENOLASE PROTEIN 1"/>
    <property type="match status" value="1"/>
</dbReference>
<dbReference type="PANTHER" id="PTHR35332">
    <property type="entry name" value="REGULATION OF ENOLASE PROTEIN 1"/>
    <property type="match status" value="1"/>
</dbReference>
<gene>
    <name evidence="2" type="ORF">PENNAL_c0001G03691</name>
    <name evidence="1" type="ORF">PNAL_LOCUS636</name>
</gene>
<dbReference type="InterPro" id="IPR009784">
    <property type="entry name" value="DUF1349"/>
</dbReference>
<dbReference type="EMBL" id="CAJVNV010000016">
    <property type="protein sequence ID" value="CAG7956170.1"/>
    <property type="molecule type" value="Genomic_DNA"/>
</dbReference>